<proteinExistence type="inferred from homology"/>
<dbReference type="Pfam" id="PF00528">
    <property type="entry name" value="BPD_transp_1"/>
    <property type="match status" value="1"/>
</dbReference>
<evidence type="ECO:0000256" key="6">
    <source>
        <dbReference type="ARBA" id="ARBA00023136"/>
    </source>
</evidence>
<dbReference type="SUPFAM" id="SSF161098">
    <property type="entry name" value="MetI-like"/>
    <property type="match status" value="1"/>
</dbReference>
<evidence type="ECO:0000256" key="7">
    <source>
        <dbReference type="RuleBase" id="RU363032"/>
    </source>
</evidence>
<sequence>MSPAPNRAWVRQLLALGVFLGLWEGAARAGLINPFFLPAPSAVARVLLTLLGEGTIWPHLYATFLAAFLGLLAGIGAGAVLGFAGALAACVAELLVPVMILLNAVPRVILAPLFVIWLGIDLESKVALAFVLVAVVMFFAVYSGIKDVDRRLIERVKTLGGGRWVLLKEVYVPAVVVWVRGGMQVAVGFAFTGAVVGEFVASSRGLGYLLSFAQSTYNAALSIALVLLVIAFVLLLFGAAGLLERRLLRWKYR</sequence>
<dbReference type="AlphaFoldDB" id="A0A932ZTV2"/>
<feature type="transmembrane region" description="Helical" evidence="7">
    <location>
        <begin position="126"/>
        <end position="145"/>
    </location>
</feature>
<dbReference type="GO" id="GO:0005886">
    <property type="term" value="C:plasma membrane"/>
    <property type="evidence" value="ECO:0007669"/>
    <property type="project" value="UniProtKB-SubCell"/>
</dbReference>
<dbReference type="EMBL" id="JACQRX010000163">
    <property type="protein sequence ID" value="MBI4251538.1"/>
    <property type="molecule type" value="Genomic_DNA"/>
</dbReference>
<feature type="transmembrane region" description="Helical" evidence="7">
    <location>
        <begin position="170"/>
        <end position="197"/>
    </location>
</feature>
<evidence type="ECO:0000256" key="4">
    <source>
        <dbReference type="ARBA" id="ARBA00022692"/>
    </source>
</evidence>
<name>A0A932ZTV2_UNCTE</name>
<comment type="similarity">
    <text evidence="7">Belongs to the binding-protein-dependent transport system permease family.</text>
</comment>
<comment type="caution">
    <text evidence="9">The sequence shown here is derived from an EMBL/GenBank/DDBJ whole genome shotgun (WGS) entry which is preliminary data.</text>
</comment>
<evidence type="ECO:0000256" key="3">
    <source>
        <dbReference type="ARBA" id="ARBA00022475"/>
    </source>
</evidence>
<dbReference type="InterPro" id="IPR035906">
    <property type="entry name" value="MetI-like_sf"/>
</dbReference>
<keyword evidence="6 7" id="KW-0472">Membrane</keyword>
<dbReference type="Proteomes" id="UP000752292">
    <property type="component" value="Unassembled WGS sequence"/>
</dbReference>
<dbReference type="PROSITE" id="PS50928">
    <property type="entry name" value="ABC_TM1"/>
    <property type="match status" value="1"/>
</dbReference>
<feature type="transmembrane region" description="Helical" evidence="7">
    <location>
        <begin position="94"/>
        <end position="120"/>
    </location>
</feature>
<evidence type="ECO:0000313" key="9">
    <source>
        <dbReference type="EMBL" id="MBI4251538.1"/>
    </source>
</evidence>
<dbReference type="PANTHER" id="PTHR30151">
    <property type="entry name" value="ALKANE SULFONATE ABC TRANSPORTER-RELATED, MEMBRANE SUBUNIT"/>
    <property type="match status" value="1"/>
</dbReference>
<comment type="subcellular location">
    <subcellularLocation>
        <location evidence="1 7">Cell membrane</location>
        <topology evidence="1 7">Multi-pass membrane protein</topology>
    </subcellularLocation>
</comment>
<evidence type="ECO:0000256" key="1">
    <source>
        <dbReference type="ARBA" id="ARBA00004651"/>
    </source>
</evidence>
<dbReference type="GO" id="GO:0055085">
    <property type="term" value="P:transmembrane transport"/>
    <property type="evidence" value="ECO:0007669"/>
    <property type="project" value="InterPro"/>
</dbReference>
<evidence type="ECO:0000256" key="5">
    <source>
        <dbReference type="ARBA" id="ARBA00022989"/>
    </source>
</evidence>
<protein>
    <submittedName>
        <fullName evidence="9">ABC transporter permease</fullName>
    </submittedName>
</protein>
<feature type="domain" description="ABC transmembrane type-1" evidence="8">
    <location>
        <begin position="60"/>
        <end position="238"/>
    </location>
</feature>
<accession>A0A932ZTV2</accession>
<organism evidence="9 10">
    <name type="scientific">Tectimicrobiota bacterium</name>
    <dbReference type="NCBI Taxonomy" id="2528274"/>
    <lineage>
        <taxon>Bacteria</taxon>
        <taxon>Pseudomonadati</taxon>
        <taxon>Nitrospinota/Tectimicrobiota group</taxon>
        <taxon>Candidatus Tectimicrobiota</taxon>
    </lineage>
</organism>
<dbReference type="Gene3D" id="1.10.3720.10">
    <property type="entry name" value="MetI-like"/>
    <property type="match status" value="1"/>
</dbReference>
<dbReference type="CDD" id="cd06261">
    <property type="entry name" value="TM_PBP2"/>
    <property type="match status" value="1"/>
</dbReference>
<feature type="transmembrane region" description="Helical" evidence="7">
    <location>
        <begin position="60"/>
        <end position="87"/>
    </location>
</feature>
<keyword evidence="3" id="KW-1003">Cell membrane</keyword>
<evidence type="ECO:0000256" key="2">
    <source>
        <dbReference type="ARBA" id="ARBA00022448"/>
    </source>
</evidence>
<keyword evidence="5 7" id="KW-1133">Transmembrane helix</keyword>
<evidence type="ECO:0000313" key="10">
    <source>
        <dbReference type="Proteomes" id="UP000752292"/>
    </source>
</evidence>
<keyword evidence="2 7" id="KW-0813">Transport</keyword>
<reference evidence="9" key="1">
    <citation type="submission" date="2020-07" db="EMBL/GenBank/DDBJ databases">
        <title>Huge and variable diversity of episymbiotic CPR bacteria and DPANN archaea in groundwater ecosystems.</title>
        <authorList>
            <person name="He C.Y."/>
            <person name="Keren R."/>
            <person name="Whittaker M."/>
            <person name="Farag I.F."/>
            <person name="Doudna J."/>
            <person name="Cate J.H.D."/>
            <person name="Banfield J.F."/>
        </authorList>
    </citation>
    <scope>NUCLEOTIDE SEQUENCE</scope>
    <source>
        <strain evidence="9">NC_groundwater_1370_Ag_S-0.2um_69_93</strain>
    </source>
</reference>
<dbReference type="InterPro" id="IPR000515">
    <property type="entry name" value="MetI-like"/>
</dbReference>
<gene>
    <name evidence="9" type="ORF">HY618_03680</name>
</gene>
<dbReference type="PANTHER" id="PTHR30151:SF20">
    <property type="entry name" value="ABC TRANSPORTER PERMEASE PROTEIN HI_0355-RELATED"/>
    <property type="match status" value="1"/>
</dbReference>
<evidence type="ECO:0000259" key="8">
    <source>
        <dbReference type="PROSITE" id="PS50928"/>
    </source>
</evidence>
<feature type="transmembrane region" description="Helical" evidence="7">
    <location>
        <begin position="217"/>
        <end position="243"/>
    </location>
</feature>
<keyword evidence="4 7" id="KW-0812">Transmembrane</keyword>